<gene>
    <name evidence="4 7" type="primary">msrA</name>
    <name evidence="7" type="ORF">JKA74_14700</name>
</gene>
<dbReference type="HAMAP" id="MF_01401">
    <property type="entry name" value="MsrA"/>
    <property type="match status" value="1"/>
</dbReference>
<sequence>MLKYPFLLLSILVFTSCSGKPVTNEETKEAPAEEAIQVTHKLDTAYFAGGCFWCVEASFEQIKGVEEAISGYSGGTQENPTYKEVSYGKTDHAEAVMVLYNPELISYETLLDIFFTAHDPTQLNRQGPDVGEQYRSAIFYRNPSEKQAAEQKINSLAGNFDKKIVTVLTEFSTFYKAEDYHQDYEKKNPDDRYIVNVSKPKIEKVAEKFSHLLKDKE</sequence>
<evidence type="ECO:0000313" key="8">
    <source>
        <dbReference type="Proteomes" id="UP000611723"/>
    </source>
</evidence>
<feature type="chain" id="PRO_5036910391" description="Peptide methionine sulfoxide reductase MsrA" evidence="5">
    <location>
        <begin position="20"/>
        <end position="217"/>
    </location>
</feature>
<comment type="similarity">
    <text evidence="4">Belongs to the MsrA Met sulfoxide reductase family.</text>
</comment>
<organism evidence="7 8">
    <name type="scientific">Marivirga aurantiaca</name>
    <dbReference type="NCBI Taxonomy" id="2802615"/>
    <lineage>
        <taxon>Bacteria</taxon>
        <taxon>Pseudomonadati</taxon>
        <taxon>Bacteroidota</taxon>
        <taxon>Cytophagia</taxon>
        <taxon>Cytophagales</taxon>
        <taxon>Marivirgaceae</taxon>
        <taxon>Marivirga</taxon>
    </lineage>
</organism>
<evidence type="ECO:0000313" key="7">
    <source>
        <dbReference type="EMBL" id="MBK6266293.1"/>
    </source>
</evidence>
<dbReference type="PANTHER" id="PTHR43774">
    <property type="entry name" value="PEPTIDE METHIONINE SULFOXIDE REDUCTASE"/>
    <property type="match status" value="1"/>
</dbReference>
<dbReference type="NCBIfam" id="TIGR00401">
    <property type="entry name" value="msrA"/>
    <property type="match status" value="1"/>
</dbReference>
<dbReference type="EMBL" id="JAEQBW010000007">
    <property type="protein sequence ID" value="MBK6266293.1"/>
    <property type="molecule type" value="Genomic_DNA"/>
</dbReference>
<dbReference type="RefSeq" id="WP_201431974.1">
    <property type="nucleotide sequence ID" value="NZ_JAEQBW010000007.1"/>
</dbReference>
<comment type="catalytic activity">
    <reaction evidence="2 4">
        <text>L-methionyl-[protein] + [thioredoxin]-disulfide + H2O = L-methionyl-(S)-S-oxide-[protein] + [thioredoxin]-dithiol</text>
        <dbReference type="Rhea" id="RHEA:14217"/>
        <dbReference type="Rhea" id="RHEA-COMP:10698"/>
        <dbReference type="Rhea" id="RHEA-COMP:10700"/>
        <dbReference type="Rhea" id="RHEA-COMP:12313"/>
        <dbReference type="Rhea" id="RHEA-COMP:12315"/>
        <dbReference type="ChEBI" id="CHEBI:15377"/>
        <dbReference type="ChEBI" id="CHEBI:16044"/>
        <dbReference type="ChEBI" id="CHEBI:29950"/>
        <dbReference type="ChEBI" id="CHEBI:44120"/>
        <dbReference type="ChEBI" id="CHEBI:50058"/>
        <dbReference type="EC" id="1.8.4.11"/>
    </reaction>
</comment>
<reference evidence="7" key="1">
    <citation type="submission" date="2021-01" db="EMBL/GenBank/DDBJ databases">
        <title>Marivirga aurantiaca sp. nov., isolated from intertidal surface sediments.</title>
        <authorList>
            <person name="Zhang M."/>
        </authorList>
    </citation>
    <scope>NUCLEOTIDE SEQUENCE</scope>
    <source>
        <strain evidence="7">S37H4</strain>
    </source>
</reference>
<evidence type="ECO:0000256" key="4">
    <source>
        <dbReference type="HAMAP-Rule" id="MF_01401"/>
    </source>
</evidence>
<feature type="active site" evidence="4">
    <location>
        <position position="51"/>
    </location>
</feature>
<dbReference type="GO" id="GO:0008113">
    <property type="term" value="F:peptide-methionine (S)-S-oxide reductase activity"/>
    <property type="evidence" value="ECO:0007669"/>
    <property type="project" value="UniProtKB-UniRule"/>
</dbReference>
<comment type="caution">
    <text evidence="7">The sequence shown here is derived from an EMBL/GenBank/DDBJ whole genome shotgun (WGS) entry which is preliminary data.</text>
</comment>
<feature type="domain" description="Peptide methionine sulphoxide reductase MsrA" evidence="6">
    <location>
        <begin position="44"/>
        <end position="193"/>
    </location>
</feature>
<name>A0A935CCT7_9BACT</name>
<dbReference type="Pfam" id="PF01625">
    <property type="entry name" value="PMSR"/>
    <property type="match status" value="1"/>
</dbReference>
<dbReference type="Proteomes" id="UP000611723">
    <property type="component" value="Unassembled WGS sequence"/>
</dbReference>
<dbReference type="SUPFAM" id="SSF55068">
    <property type="entry name" value="Peptide methionine sulfoxide reductase"/>
    <property type="match status" value="1"/>
</dbReference>
<accession>A0A935CCT7</accession>
<evidence type="ECO:0000256" key="1">
    <source>
        <dbReference type="ARBA" id="ARBA00023002"/>
    </source>
</evidence>
<dbReference type="InterPro" id="IPR036509">
    <property type="entry name" value="Met_Sox_Rdtase_MsrA_sf"/>
</dbReference>
<evidence type="ECO:0000256" key="5">
    <source>
        <dbReference type="SAM" id="SignalP"/>
    </source>
</evidence>
<dbReference type="EC" id="1.8.4.11" evidence="4"/>
<evidence type="ECO:0000256" key="2">
    <source>
        <dbReference type="ARBA" id="ARBA00047806"/>
    </source>
</evidence>
<evidence type="ECO:0000256" key="3">
    <source>
        <dbReference type="ARBA" id="ARBA00048782"/>
    </source>
</evidence>
<dbReference type="InterPro" id="IPR002569">
    <property type="entry name" value="Met_Sox_Rdtase_MsrA_dom"/>
</dbReference>
<protein>
    <recommendedName>
        <fullName evidence="4">Peptide methionine sulfoxide reductase MsrA</fullName>
        <shortName evidence="4">Protein-methionine-S-oxide reductase</shortName>
        <ecNumber evidence="4">1.8.4.11</ecNumber>
    </recommendedName>
    <alternativeName>
        <fullName evidence="4">Peptide-methionine (S)-S-oxide reductase</fullName>
        <shortName evidence="4">Peptide Met(O) reductase</shortName>
    </alternativeName>
</protein>
<dbReference type="Gene3D" id="3.30.1060.10">
    <property type="entry name" value="Peptide methionine sulphoxide reductase MsrA"/>
    <property type="match status" value="1"/>
</dbReference>
<feature type="signal peptide" evidence="5">
    <location>
        <begin position="1"/>
        <end position="19"/>
    </location>
</feature>
<dbReference type="PROSITE" id="PS51257">
    <property type="entry name" value="PROKAR_LIPOPROTEIN"/>
    <property type="match status" value="1"/>
</dbReference>
<keyword evidence="8" id="KW-1185">Reference proteome</keyword>
<comment type="function">
    <text evidence="4">Has an important function as a repair enzyme for proteins that have been inactivated by oxidation. Catalyzes the reversible oxidation-reduction of methionine sulfoxide in proteins to methionine.</text>
</comment>
<keyword evidence="5" id="KW-0732">Signal</keyword>
<proteinExistence type="inferred from homology"/>
<keyword evidence="1 4" id="KW-0560">Oxidoreductase</keyword>
<evidence type="ECO:0000259" key="6">
    <source>
        <dbReference type="Pfam" id="PF01625"/>
    </source>
</evidence>
<comment type="catalytic activity">
    <reaction evidence="3 4">
        <text>[thioredoxin]-disulfide + L-methionine + H2O = L-methionine (S)-S-oxide + [thioredoxin]-dithiol</text>
        <dbReference type="Rhea" id="RHEA:19993"/>
        <dbReference type="Rhea" id="RHEA-COMP:10698"/>
        <dbReference type="Rhea" id="RHEA-COMP:10700"/>
        <dbReference type="ChEBI" id="CHEBI:15377"/>
        <dbReference type="ChEBI" id="CHEBI:29950"/>
        <dbReference type="ChEBI" id="CHEBI:50058"/>
        <dbReference type="ChEBI" id="CHEBI:57844"/>
        <dbReference type="ChEBI" id="CHEBI:58772"/>
        <dbReference type="EC" id="1.8.4.11"/>
    </reaction>
</comment>
<dbReference type="PANTHER" id="PTHR43774:SF1">
    <property type="entry name" value="PEPTIDE METHIONINE SULFOXIDE REDUCTASE MSRA 2"/>
    <property type="match status" value="1"/>
</dbReference>
<dbReference type="AlphaFoldDB" id="A0A935CCT7"/>